<evidence type="ECO:0000256" key="1">
    <source>
        <dbReference type="SAM" id="MobiDB-lite"/>
    </source>
</evidence>
<evidence type="ECO:0000313" key="2">
    <source>
        <dbReference type="EMBL" id="KNE65032.1"/>
    </source>
</evidence>
<feature type="compositionally biased region" description="Polar residues" evidence="1">
    <location>
        <begin position="83"/>
        <end position="92"/>
    </location>
</feature>
<accession>A0A0L0SR91</accession>
<sequence>MVNGLAHSDNLPSFILSISLRPTTTTTCTLSQDTRARLQHTRARLAAPRDPRVPTLPIRATTIQHPIHRHDHDHDRAPPQPRQQNESSQEPRQAQAMDQREARLRLEDRLYAGFPRLGKAGRGAPRSHGENGHDCRTICGHARAESHWRDCRDRVGRRGRRGQADSAGRARRIDAALGHDARRRVDVWPRFGRHGRGVG</sequence>
<proteinExistence type="predicted"/>
<name>A0A0L0SR91_ALLM3</name>
<dbReference type="VEuPathDB" id="FungiDB:AMAG_10699"/>
<dbReference type="EMBL" id="GG745346">
    <property type="protein sequence ID" value="KNE65032.1"/>
    <property type="molecule type" value="Genomic_DNA"/>
</dbReference>
<reference evidence="2 3" key="1">
    <citation type="submission" date="2009-11" db="EMBL/GenBank/DDBJ databases">
        <title>Annotation of Allomyces macrogynus ATCC 38327.</title>
        <authorList>
            <consortium name="The Broad Institute Genome Sequencing Platform"/>
            <person name="Russ C."/>
            <person name="Cuomo C."/>
            <person name="Burger G."/>
            <person name="Gray M.W."/>
            <person name="Holland P.W.H."/>
            <person name="King N."/>
            <person name="Lang F.B.F."/>
            <person name="Roger A.J."/>
            <person name="Ruiz-Trillo I."/>
            <person name="Young S.K."/>
            <person name="Zeng Q."/>
            <person name="Gargeya S."/>
            <person name="Fitzgerald M."/>
            <person name="Haas B."/>
            <person name="Abouelleil A."/>
            <person name="Alvarado L."/>
            <person name="Arachchi H.M."/>
            <person name="Berlin A."/>
            <person name="Chapman S.B."/>
            <person name="Gearin G."/>
            <person name="Goldberg J."/>
            <person name="Griggs A."/>
            <person name="Gujja S."/>
            <person name="Hansen M."/>
            <person name="Heiman D."/>
            <person name="Howarth C."/>
            <person name="Larimer J."/>
            <person name="Lui A."/>
            <person name="MacDonald P.J.P."/>
            <person name="McCowen C."/>
            <person name="Montmayeur A."/>
            <person name="Murphy C."/>
            <person name="Neiman D."/>
            <person name="Pearson M."/>
            <person name="Priest M."/>
            <person name="Roberts A."/>
            <person name="Saif S."/>
            <person name="Shea T."/>
            <person name="Sisk P."/>
            <person name="Stolte C."/>
            <person name="Sykes S."/>
            <person name="Wortman J."/>
            <person name="Nusbaum C."/>
            <person name="Birren B."/>
        </authorList>
    </citation>
    <scope>NUCLEOTIDE SEQUENCE [LARGE SCALE GENOMIC DNA]</scope>
    <source>
        <strain evidence="2 3">ATCC 38327</strain>
    </source>
</reference>
<evidence type="ECO:0000313" key="3">
    <source>
        <dbReference type="Proteomes" id="UP000054350"/>
    </source>
</evidence>
<reference evidence="3" key="2">
    <citation type="submission" date="2009-11" db="EMBL/GenBank/DDBJ databases">
        <title>The Genome Sequence of Allomyces macrogynus strain ATCC 38327.</title>
        <authorList>
            <consortium name="The Broad Institute Genome Sequencing Platform"/>
            <person name="Russ C."/>
            <person name="Cuomo C."/>
            <person name="Shea T."/>
            <person name="Young S.K."/>
            <person name="Zeng Q."/>
            <person name="Koehrsen M."/>
            <person name="Haas B."/>
            <person name="Borodovsky M."/>
            <person name="Guigo R."/>
            <person name="Alvarado L."/>
            <person name="Berlin A."/>
            <person name="Borenstein D."/>
            <person name="Chen Z."/>
            <person name="Engels R."/>
            <person name="Freedman E."/>
            <person name="Gellesch M."/>
            <person name="Goldberg J."/>
            <person name="Griggs A."/>
            <person name="Gujja S."/>
            <person name="Heiman D."/>
            <person name="Hepburn T."/>
            <person name="Howarth C."/>
            <person name="Jen D."/>
            <person name="Larson L."/>
            <person name="Lewis B."/>
            <person name="Mehta T."/>
            <person name="Park D."/>
            <person name="Pearson M."/>
            <person name="Roberts A."/>
            <person name="Saif S."/>
            <person name="Shenoy N."/>
            <person name="Sisk P."/>
            <person name="Stolte C."/>
            <person name="Sykes S."/>
            <person name="Walk T."/>
            <person name="White J."/>
            <person name="Yandava C."/>
            <person name="Burger G."/>
            <person name="Gray M.W."/>
            <person name="Holland P.W.H."/>
            <person name="King N."/>
            <person name="Lang F.B.F."/>
            <person name="Roger A.J."/>
            <person name="Ruiz-Trillo I."/>
            <person name="Lander E."/>
            <person name="Nusbaum C."/>
        </authorList>
    </citation>
    <scope>NUCLEOTIDE SEQUENCE [LARGE SCALE GENOMIC DNA]</scope>
    <source>
        <strain evidence="3">ATCC 38327</strain>
    </source>
</reference>
<gene>
    <name evidence="2" type="ORF">AMAG_10699</name>
</gene>
<organism evidence="2 3">
    <name type="scientific">Allomyces macrogynus (strain ATCC 38327)</name>
    <name type="common">Allomyces javanicus var. macrogynus</name>
    <dbReference type="NCBI Taxonomy" id="578462"/>
    <lineage>
        <taxon>Eukaryota</taxon>
        <taxon>Fungi</taxon>
        <taxon>Fungi incertae sedis</taxon>
        <taxon>Blastocladiomycota</taxon>
        <taxon>Blastocladiomycetes</taxon>
        <taxon>Blastocladiales</taxon>
        <taxon>Blastocladiaceae</taxon>
        <taxon>Allomyces</taxon>
    </lineage>
</organism>
<keyword evidence="3" id="KW-1185">Reference proteome</keyword>
<dbReference type="Proteomes" id="UP000054350">
    <property type="component" value="Unassembled WGS sequence"/>
</dbReference>
<protein>
    <submittedName>
        <fullName evidence="2">Uncharacterized protein</fullName>
    </submittedName>
</protein>
<feature type="region of interest" description="Disordered" evidence="1">
    <location>
        <begin position="68"/>
        <end position="99"/>
    </location>
</feature>
<dbReference type="AlphaFoldDB" id="A0A0L0SR91"/>